<dbReference type="InterPro" id="IPR036390">
    <property type="entry name" value="WH_DNA-bd_sf"/>
</dbReference>
<keyword evidence="4" id="KW-0472">Membrane</keyword>
<keyword evidence="4" id="KW-0812">Transmembrane</keyword>
<evidence type="ECO:0000256" key="3">
    <source>
        <dbReference type="ARBA" id="ARBA00023163"/>
    </source>
</evidence>
<accession>A0ABD4TFA6</accession>
<dbReference type="InterPro" id="IPR011991">
    <property type="entry name" value="ArsR-like_HTH"/>
</dbReference>
<feature type="domain" description="HTH arsR-type" evidence="5">
    <location>
        <begin position="1"/>
        <end position="95"/>
    </location>
</feature>
<evidence type="ECO:0000256" key="4">
    <source>
        <dbReference type="SAM" id="Phobius"/>
    </source>
</evidence>
<dbReference type="InterPro" id="IPR051081">
    <property type="entry name" value="HTH_MetalResp_TranReg"/>
</dbReference>
<dbReference type="Proteomes" id="UP001523230">
    <property type="component" value="Unassembled WGS sequence"/>
</dbReference>
<evidence type="ECO:0000313" key="6">
    <source>
        <dbReference type="EMBL" id="MCM2465719.1"/>
    </source>
</evidence>
<evidence type="ECO:0000259" key="5">
    <source>
        <dbReference type="PROSITE" id="PS50987"/>
    </source>
</evidence>
<dbReference type="PANTHER" id="PTHR33154">
    <property type="entry name" value="TRANSCRIPTIONAL REGULATOR, ARSR FAMILY"/>
    <property type="match status" value="1"/>
</dbReference>
<dbReference type="RefSeq" id="WP_250986983.1">
    <property type="nucleotide sequence ID" value="NZ_QFDM01000002.1"/>
</dbReference>
<dbReference type="CDD" id="cd00090">
    <property type="entry name" value="HTH_ARSR"/>
    <property type="match status" value="1"/>
</dbReference>
<keyword evidence="3" id="KW-0804">Transcription</keyword>
<dbReference type="PANTHER" id="PTHR33154:SF38">
    <property type="entry name" value="HTH ARSR-TYPE DOMAIN-CONTAINING PROTEIN"/>
    <property type="match status" value="1"/>
</dbReference>
<dbReference type="SMART" id="SM00418">
    <property type="entry name" value="HTH_ARSR"/>
    <property type="match status" value="1"/>
</dbReference>
<dbReference type="InterPro" id="IPR000485">
    <property type="entry name" value="AsnC-type_HTH_dom"/>
</dbReference>
<dbReference type="EMBL" id="QFDM01000002">
    <property type="protein sequence ID" value="MCM2465719.1"/>
    <property type="molecule type" value="Genomic_DNA"/>
</dbReference>
<dbReference type="NCBIfam" id="NF033788">
    <property type="entry name" value="HTH_metalloreg"/>
    <property type="match status" value="1"/>
</dbReference>
<proteinExistence type="predicted"/>
<keyword evidence="7" id="KW-1185">Reference proteome</keyword>
<evidence type="ECO:0000256" key="2">
    <source>
        <dbReference type="ARBA" id="ARBA00023125"/>
    </source>
</evidence>
<dbReference type="PROSITE" id="PS50987">
    <property type="entry name" value="HTH_ARSR_2"/>
    <property type="match status" value="1"/>
</dbReference>
<gene>
    <name evidence="6" type="ORF">DIC75_05220</name>
</gene>
<dbReference type="Gene3D" id="1.10.10.10">
    <property type="entry name" value="Winged helix-like DNA-binding domain superfamily/Winged helix DNA-binding domain"/>
    <property type="match status" value="1"/>
</dbReference>
<dbReference type="PRINTS" id="PR00033">
    <property type="entry name" value="HTHASNC"/>
</dbReference>
<dbReference type="InterPro" id="IPR001845">
    <property type="entry name" value="HTH_ArsR_DNA-bd_dom"/>
</dbReference>
<dbReference type="SUPFAM" id="SSF46785">
    <property type="entry name" value="Winged helix' DNA-binding domain"/>
    <property type="match status" value="1"/>
</dbReference>
<evidence type="ECO:0000313" key="7">
    <source>
        <dbReference type="Proteomes" id="UP001523230"/>
    </source>
</evidence>
<organism evidence="6 7">
    <name type="scientific">Methanoculleus oceani</name>
    <dbReference type="NCBI Taxonomy" id="2184756"/>
    <lineage>
        <taxon>Archaea</taxon>
        <taxon>Methanobacteriati</taxon>
        <taxon>Methanobacteriota</taxon>
        <taxon>Stenosarchaea group</taxon>
        <taxon>Methanomicrobia</taxon>
        <taxon>Methanomicrobiales</taxon>
        <taxon>Methanomicrobiaceae</taxon>
        <taxon>Methanoculleus</taxon>
    </lineage>
</organism>
<keyword evidence="4" id="KW-1133">Transmembrane helix</keyword>
<dbReference type="InterPro" id="IPR036388">
    <property type="entry name" value="WH-like_DNA-bd_sf"/>
</dbReference>
<protein>
    <submittedName>
        <fullName evidence="6">TrmB family transcriptional regulator</fullName>
    </submittedName>
</protein>
<sequence>MEPADIVLTKDTFEVLASGTRLDILKALHIRRMTITELAADLGLAKSTVHHHLQRLADAGFVAAGDDGHAWVYYALTPEGLALLQPHGGARIRIILAAGLASLAGGVCALAAFLTAPVREEPVPPLAGGGGIPVPEGAPVELLVAGIALAVIGGVLITYACARWRNRRAAAQHLDPAGEEVT</sequence>
<dbReference type="Pfam" id="PF01022">
    <property type="entry name" value="HTH_5"/>
    <property type="match status" value="1"/>
</dbReference>
<name>A0ABD4TFA6_9EURY</name>
<comment type="caution">
    <text evidence="6">The sequence shown here is derived from an EMBL/GenBank/DDBJ whole genome shotgun (WGS) entry which is preliminary data.</text>
</comment>
<dbReference type="AlphaFoldDB" id="A0ABD4TFA6"/>
<evidence type="ECO:0000256" key="1">
    <source>
        <dbReference type="ARBA" id="ARBA00023015"/>
    </source>
</evidence>
<keyword evidence="1" id="KW-0805">Transcription regulation</keyword>
<dbReference type="GO" id="GO:0003677">
    <property type="term" value="F:DNA binding"/>
    <property type="evidence" value="ECO:0007669"/>
    <property type="project" value="UniProtKB-KW"/>
</dbReference>
<feature type="transmembrane region" description="Helical" evidence="4">
    <location>
        <begin position="94"/>
        <end position="116"/>
    </location>
</feature>
<keyword evidence="2" id="KW-0238">DNA-binding</keyword>
<reference evidence="6 7" key="1">
    <citation type="submission" date="2018-05" db="EMBL/GenBank/DDBJ databases">
        <title>Isolation and characterization of genus Methanoculleus species and their viruses from deep sea marine sediment offshore southwestern Taiwan.</title>
        <authorList>
            <person name="Wei W.-H."/>
            <person name="Chen W.-C."/>
            <person name="Lai M.-C."/>
            <person name="Chen S.-C."/>
        </authorList>
    </citation>
    <scope>NUCLEOTIDE SEQUENCE [LARGE SCALE GENOMIC DNA]</scope>
    <source>
        <strain evidence="6 7">CWC-02</strain>
    </source>
</reference>
<feature type="transmembrane region" description="Helical" evidence="4">
    <location>
        <begin position="142"/>
        <end position="162"/>
    </location>
</feature>